<evidence type="ECO:0000313" key="9">
    <source>
        <dbReference type="EMBL" id="CAB4839330.1"/>
    </source>
</evidence>
<dbReference type="InterPro" id="IPR015813">
    <property type="entry name" value="Pyrv/PenolPyrv_kinase-like_dom"/>
</dbReference>
<evidence type="ECO:0000256" key="3">
    <source>
        <dbReference type="ARBA" id="ARBA00022842"/>
    </source>
</evidence>
<reference evidence="11" key="1">
    <citation type="submission" date="2020-05" db="EMBL/GenBank/DDBJ databases">
        <authorList>
            <person name="Chiriac C."/>
            <person name="Salcher M."/>
            <person name="Ghai R."/>
            <person name="Kavagutti S V."/>
        </authorList>
    </citation>
    <scope>NUCLEOTIDE SEQUENCE</scope>
</reference>
<dbReference type="AlphaFoldDB" id="A0A6J7M6Z5"/>
<gene>
    <name evidence="5" type="ORF">UFOPK2340_00192</name>
    <name evidence="6" type="ORF">UFOPK2772_00175</name>
    <name evidence="7" type="ORF">UFOPK2850_00375</name>
    <name evidence="8" type="ORF">UFOPK3027_00090</name>
    <name evidence="9" type="ORF">UFOPK3256_00035</name>
    <name evidence="10" type="ORF">UFOPK3827_00394</name>
    <name evidence="11" type="ORF">UFOPK3982_00135</name>
    <name evidence="12" type="ORF">UFOPK4120_01293</name>
    <name evidence="13" type="ORF">UFOPK4404_00405</name>
</gene>
<evidence type="ECO:0000256" key="1">
    <source>
        <dbReference type="ARBA" id="ARBA00001946"/>
    </source>
</evidence>
<keyword evidence="3" id="KW-0460">Magnesium</keyword>
<dbReference type="GO" id="GO:0006107">
    <property type="term" value="P:oxaloacetate metabolic process"/>
    <property type="evidence" value="ECO:0007669"/>
    <property type="project" value="TreeGrafter"/>
</dbReference>
<dbReference type="EMBL" id="CAFBQY010000003">
    <property type="protein sequence ID" value="CAB5070688.1"/>
    <property type="molecule type" value="Genomic_DNA"/>
</dbReference>
<evidence type="ECO:0000313" key="6">
    <source>
        <dbReference type="EMBL" id="CAB4728822.1"/>
    </source>
</evidence>
<dbReference type="Gene3D" id="3.20.20.60">
    <property type="entry name" value="Phosphoenolpyruvate-binding domains"/>
    <property type="match status" value="1"/>
</dbReference>
<keyword evidence="2" id="KW-0479">Metal-binding</keyword>
<evidence type="ECO:0000256" key="2">
    <source>
        <dbReference type="ARBA" id="ARBA00022723"/>
    </source>
</evidence>
<dbReference type="InterPro" id="IPR005000">
    <property type="entry name" value="Aldolase/citrate-lyase_domain"/>
</dbReference>
<protein>
    <submittedName>
        <fullName evidence="11">Unannotated protein</fullName>
    </submittedName>
</protein>
<comment type="cofactor">
    <cofactor evidence="1">
        <name>Mg(2+)</name>
        <dbReference type="ChEBI" id="CHEBI:18420"/>
    </cofactor>
</comment>
<evidence type="ECO:0000313" key="7">
    <source>
        <dbReference type="EMBL" id="CAB4750598.1"/>
    </source>
</evidence>
<evidence type="ECO:0000313" key="10">
    <source>
        <dbReference type="EMBL" id="CAB4948567.1"/>
    </source>
</evidence>
<dbReference type="PIRSF" id="PIRSF015582">
    <property type="entry name" value="Cit_lyase_B"/>
    <property type="match status" value="1"/>
</dbReference>
<dbReference type="SUPFAM" id="SSF51621">
    <property type="entry name" value="Phosphoenolpyruvate/pyruvate domain"/>
    <property type="match status" value="1"/>
</dbReference>
<dbReference type="InterPro" id="IPR040442">
    <property type="entry name" value="Pyrv_kinase-like_dom_sf"/>
</dbReference>
<dbReference type="Pfam" id="PF03328">
    <property type="entry name" value="HpcH_HpaI"/>
    <property type="match status" value="1"/>
</dbReference>
<evidence type="ECO:0000259" key="4">
    <source>
        <dbReference type="Pfam" id="PF03328"/>
    </source>
</evidence>
<name>A0A6J7M6Z5_9ZZZZ</name>
<evidence type="ECO:0000313" key="8">
    <source>
        <dbReference type="EMBL" id="CAB4793196.1"/>
    </source>
</evidence>
<proteinExistence type="predicted"/>
<evidence type="ECO:0000313" key="11">
    <source>
        <dbReference type="EMBL" id="CAB4976581.1"/>
    </source>
</evidence>
<dbReference type="PANTHER" id="PTHR32308">
    <property type="entry name" value="LYASE BETA SUBUNIT, PUTATIVE (AFU_ORTHOLOGUE AFUA_4G13030)-RELATED"/>
    <property type="match status" value="1"/>
</dbReference>
<dbReference type="GO" id="GO:0000287">
    <property type="term" value="F:magnesium ion binding"/>
    <property type="evidence" value="ECO:0007669"/>
    <property type="project" value="TreeGrafter"/>
</dbReference>
<evidence type="ECO:0000313" key="12">
    <source>
        <dbReference type="EMBL" id="CAB5027709.1"/>
    </source>
</evidence>
<organism evidence="11">
    <name type="scientific">freshwater metagenome</name>
    <dbReference type="NCBI Taxonomy" id="449393"/>
    <lineage>
        <taxon>unclassified sequences</taxon>
        <taxon>metagenomes</taxon>
        <taxon>ecological metagenomes</taxon>
    </lineage>
</organism>
<dbReference type="EMBL" id="CAFAAN010000001">
    <property type="protein sequence ID" value="CAB4793196.1"/>
    <property type="molecule type" value="Genomic_DNA"/>
</dbReference>
<dbReference type="EMBL" id="CAFAZW010000001">
    <property type="protein sequence ID" value="CAB4839330.1"/>
    <property type="molecule type" value="Genomic_DNA"/>
</dbReference>
<dbReference type="PANTHER" id="PTHR32308:SF10">
    <property type="entry name" value="CITRATE LYASE SUBUNIT BETA"/>
    <property type="match status" value="1"/>
</dbReference>
<dbReference type="EMBL" id="CAEZZH010000003">
    <property type="protein sequence ID" value="CAB4750598.1"/>
    <property type="molecule type" value="Genomic_DNA"/>
</dbReference>
<dbReference type="EMBL" id="CAEZYT010000005">
    <property type="protein sequence ID" value="CAB4728822.1"/>
    <property type="molecule type" value="Genomic_DNA"/>
</dbReference>
<dbReference type="InterPro" id="IPR011206">
    <property type="entry name" value="Citrate_lyase_beta/mcl1/mcl2"/>
</dbReference>
<evidence type="ECO:0000313" key="13">
    <source>
        <dbReference type="EMBL" id="CAB5070688.1"/>
    </source>
</evidence>
<dbReference type="EMBL" id="CAFBOO010000001">
    <property type="protein sequence ID" value="CAB4976581.1"/>
    <property type="molecule type" value="Genomic_DNA"/>
</dbReference>
<sequence length="293" mass="31402">MDKAGSKSPLLSARTFLFVPGDRPERIVKALDAKTDAVIIDLEDAVRPENKVAARGAIVAPVMENRSATGPLVLIRTNEVTSAEFTEDFKLALQLQVDAVVLPKFSPGASAVEADQIISKLENEHKVKAPMVVIGLIESTSGVLNLLNSSVIPDRVKRLAFGAADLHADLGVTYQATGPNTDLAMAAVVLASAHSQLGAPIDSPHFAVADLQGLRDRSLFANKMGFGGKLCIHPDQLAIVEESFQANVDEKDWAARVIERWSERDQKLGAILVDGSLVDEAMVKRAKQILGLL</sequence>
<feature type="domain" description="HpcH/HpaI aldolase/citrate lyase" evidence="4">
    <location>
        <begin position="14"/>
        <end position="234"/>
    </location>
</feature>
<accession>A0A6J7M6Z5</accession>
<dbReference type="GO" id="GO:0003824">
    <property type="term" value="F:catalytic activity"/>
    <property type="evidence" value="ECO:0007669"/>
    <property type="project" value="InterPro"/>
</dbReference>
<evidence type="ECO:0000313" key="5">
    <source>
        <dbReference type="EMBL" id="CAB4667164.1"/>
    </source>
</evidence>
<dbReference type="EMBL" id="CAFBPO010000019">
    <property type="protein sequence ID" value="CAB5027709.1"/>
    <property type="molecule type" value="Genomic_DNA"/>
</dbReference>
<dbReference type="EMBL" id="CAFBNM010000003">
    <property type="protein sequence ID" value="CAB4948567.1"/>
    <property type="molecule type" value="Genomic_DNA"/>
</dbReference>
<dbReference type="EMBL" id="CAEZXC010000006">
    <property type="protein sequence ID" value="CAB4667164.1"/>
    <property type="molecule type" value="Genomic_DNA"/>
</dbReference>